<dbReference type="Gene3D" id="1.10.10.10">
    <property type="entry name" value="Winged helix-like DNA-binding domain superfamily/Winged helix DNA-binding domain"/>
    <property type="match status" value="1"/>
</dbReference>
<protein>
    <submittedName>
        <fullName evidence="6">LysR family transcriptional regulator</fullName>
    </submittedName>
</protein>
<dbReference type="InterPro" id="IPR005119">
    <property type="entry name" value="LysR_subst-bd"/>
</dbReference>
<evidence type="ECO:0000259" key="5">
    <source>
        <dbReference type="PROSITE" id="PS50931"/>
    </source>
</evidence>
<dbReference type="Proteomes" id="UP001622968">
    <property type="component" value="Unassembled WGS sequence"/>
</dbReference>
<dbReference type="Pfam" id="PF03466">
    <property type="entry name" value="LysR_substrate"/>
    <property type="match status" value="1"/>
</dbReference>
<gene>
    <name evidence="6" type="ORF">ACJBEI_02300</name>
</gene>
<comment type="similarity">
    <text evidence="1">Belongs to the LysR transcriptional regulatory family.</text>
</comment>
<dbReference type="InterPro" id="IPR000847">
    <property type="entry name" value="LysR_HTH_N"/>
</dbReference>
<dbReference type="InterPro" id="IPR058163">
    <property type="entry name" value="LysR-type_TF_proteobact-type"/>
</dbReference>
<dbReference type="Gene3D" id="3.40.190.290">
    <property type="match status" value="1"/>
</dbReference>
<keyword evidence="4" id="KW-0804">Transcription</keyword>
<dbReference type="RefSeq" id="WP_033647905.1">
    <property type="nucleotide sequence ID" value="NZ_CP124750.1"/>
</dbReference>
<keyword evidence="3" id="KW-0238">DNA-binding</keyword>
<dbReference type="PANTHER" id="PTHR30537">
    <property type="entry name" value="HTH-TYPE TRANSCRIPTIONAL REGULATOR"/>
    <property type="match status" value="1"/>
</dbReference>
<dbReference type="SUPFAM" id="SSF46785">
    <property type="entry name" value="Winged helix' DNA-binding domain"/>
    <property type="match status" value="1"/>
</dbReference>
<name>A0ABW8QHH0_9GAMM</name>
<accession>A0ABW8QHH0</accession>
<feature type="domain" description="HTH lysR-type" evidence="5">
    <location>
        <begin position="7"/>
        <end position="64"/>
    </location>
</feature>
<keyword evidence="7" id="KW-1185">Reference proteome</keyword>
<sequence length="303" mass="33557">MATLSRTELAELNVFSIICRKKSFRLAAVELGVSTSALSHAMRSLEERLGVKLLNRTNRSVVPTPAGVALVTELDRGFDYIKSALSTLEPYRDEPIGHLRLNIPHDALDLLIAPVMESYAQTHPKIALEVAVNNHQVDIIKEGFDAGIRYGEIIPKDMIAVPLTGSLKWVVVAAPAYLAKYGAPGSPSELKDHSCINMRLGDGAVYQWELGNDEAFCRLPVNGQYIFSETSMIIKAALAGLGLAYCLEMQIDEHLRTGELQCVMPHWSHLSAPFMMYYPSRRQLQPGLRPLIELIKARHRSPG</sequence>
<evidence type="ECO:0000313" key="7">
    <source>
        <dbReference type="Proteomes" id="UP001622968"/>
    </source>
</evidence>
<dbReference type="InterPro" id="IPR036388">
    <property type="entry name" value="WH-like_DNA-bd_sf"/>
</dbReference>
<comment type="caution">
    <text evidence="6">The sequence shown here is derived from an EMBL/GenBank/DDBJ whole genome shotgun (WGS) entry which is preliminary data.</text>
</comment>
<keyword evidence="2" id="KW-0805">Transcription regulation</keyword>
<dbReference type="InterPro" id="IPR036390">
    <property type="entry name" value="WH_DNA-bd_sf"/>
</dbReference>
<reference evidence="6 7" key="1">
    <citation type="submission" date="2024-11" db="EMBL/GenBank/DDBJ databases">
        <title>Draft genomes of five putative biosurfactant-producing Serratia sp. isolates from Laguna de Bay, Philippines.</title>
        <authorList>
            <person name="Lantican N."/>
            <person name="Barredo G.A."/>
            <person name="Rosana A."/>
            <person name="Siababa A.C."/>
            <person name="Montecillo A."/>
        </authorList>
    </citation>
    <scope>NUCLEOTIDE SEQUENCE [LARGE SCALE GENOMIC DNA]</scope>
    <source>
        <strain evidence="6 7">WS11a</strain>
    </source>
</reference>
<dbReference type="SUPFAM" id="SSF53850">
    <property type="entry name" value="Periplasmic binding protein-like II"/>
    <property type="match status" value="1"/>
</dbReference>
<evidence type="ECO:0000313" key="6">
    <source>
        <dbReference type="EMBL" id="MFK8974037.1"/>
    </source>
</evidence>
<evidence type="ECO:0000256" key="1">
    <source>
        <dbReference type="ARBA" id="ARBA00009437"/>
    </source>
</evidence>
<dbReference type="PROSITE" id="PS50931">
    <property type="entry name" value="HTH_LYSR"/>
    <property type="match status" value="1"/>
</dbReference>
<organism evidence="6 7">
    <name type="scientific">Serratia sarumanii</name>
    <dbReference type="NCBI Taxonomy" id="3020826"/>
    <lineage>
        <taxon>Bacteria</taxon>
        <taxon>Pseudomonadati</taxon>
        <taxon>Pseudomonadota</taxon>
        <taxon>Gammaproteobacteria</taxon>
        <taxon>Enterobacterales</taxon>
        <taxon>Yersiniaceae</taxon>
        <taxon>Serratia</taxon>
    </lineage>
</organism>
<dbReference type="EMBL" id="JBJHGH010000001">
    <property type="protein sequence ID" value="MFK8974037.1"/>
    <property type="molecule type" value="Genomic_DNA"/>
</dbReference>
<evidence type="ECO:0000256" key="2">
    <source>
        <dbReference type="ARBA" id="ARBA00023015"/>
    </source>
</evidence>
<evidence type="ECO:0000256" key="4">
    <source>
        <dbReference type="ARBA" id="ARBA00023163"/>
    </source>
</evidence>
<dbReference type="Pfam" id="PF00126">
    <property type="entry name" value="HTH_1"/>
    <property type="match status" value="1"/>
</dbReference>
<evidence type="ECO:0000256" key="3">
    <source>
        <dbReference type="ARBA" id="ARBA00023125"/>
    </source>
</evidence>
<dbReference type="PANTHER" id="PTHR30537:SF1">
    <property type="entry name" value="HTH-TYPE TRANSCRIPTIONAL REGULATOR PGRR"/>
    <property type="match status" value="1"/>
</dbReference>
<dbReference type="GeneID" id="301146747"/>
<proteinExistence type="inferred from homology"/>